<keyword evidence="1" id="KW-0479">Metal-binding</keyword>
<dbReference type="Proteomes" id="UP000678393">
    <property type="component" value="Unassembled WGS sequence"/>
</dbReference>
<dbReference type="SUPFAM" id="SSF57850">
    <property type="entry name" value="RING/U-box"/>
    <property type="match status" value="1"/>
</dbReference>
<dbReference type="InterPro" id="IPR001841">
    <property type="entry name" value="Znf_RING"/>
</dbReference>
<dbReference type="AlphaFoldDB" id="A0A8S3ZLD0"/>
<evidence type="ECO:0000256" key="1">
    <source>
        <dbReference type="ARBA" id="ARBA00022723"/>
    </source>
</evidence>
<dbReference type="SUPFAM" id="SSF57845">
    <property type="entry name" value="B-box zinc-binding domain"/>
    <property type="match status" value="1"/>
</dbReference>
<dbReference type="GO" id="GO:0008270">
    <property type="term" value="F:zinc ion binding"/>
    <property type="evidence" value="ECO:0007669"/>
    <property type="project" value="UniProtKB-KW"/>
</dbReference>
<keyword evidence="3" id="KW-0862">Zinc</keyword>
<dbReference type="InterPro" id="IPR000315">
    <property type="entry name" value="Znf_B-box"/>
</dbReference>
<dbReference type="Gene3D" id="3.30.40.10">
    <property type="entry name" value="Zinc/RING finger domain, C3HC4 (zinc finger)"/>
    <property type="match status" value="1"/>
</dbReference>
<feature type="domain" description="B box-type" evidence="6">
    <location>
        <begin position="104"/>
        <end position="138"/>
    </location>
</feature>
<dbReference type="EMBL" id="CAJHNH020003954">
    <property type="protein sequence ID" value="CAG5130307.1"/>
    <property type="molecule type" value="Genomic_DNA"/>
</dbReference>
<dbReference type="Gene3D" id="3.30.160.60">
    <property type="entry name" value="Classic Zinc Finger"/>
    <property type="match status" value="1"/>
</dbReference>
<dbReference type="SMART" id="SM00184">
    <property type="entry name" value="RING"/>
    <property type="match status" value="1"/>
</dbReference>
<accession>A0A8S3ZLD0</accession>
<dbReference type="Pfam" id="PF00097">
    <property type="entry name" value="zf-C3HC4"/>
    <property type="match status" value="1"/>
</dbReference>
<evidence type="ECO:0000256" key="4">
    <source>
        <dbReference type="PROSITE-ProRule" id="PRU00024"/>
    </source>
</evidence>
<dbReference type="InterPro" id="IPR017907">
    <property type="entry name" value="Znf_RING_CS"/>
</dbReference>
<name>A0A8S3ZLD0_9EUPU</name>
<comment type="caution">
    <text evidence="7">The sequence shown here is derived from an EMBL/GenBank/DDBJ whole genome shotgun (WGS) entry which is preliminary data.</text>
</comment>
<evidence type="ECO:0000313" key="7">
    <source>
        <dbReference type="EMBL" id="CAG5130307.1"/>
    </source>
</evidence>
<dbReference type="OrthoDB" id="9992988at2759"/>
<dbReference type="PANTHER" id="PTHR25462:SF296">
    <property type="entry name" value="MEIOTIC P26, ISOFORM F"/>
    <property type="match status" value="1"/>
</dbReference>
<evidence type="ECO:0000259" key="6">
    <source>
        <dbReference type="PROSITE" id="PS50119"/>
    </source>
</evidence>
<dbReference type="PROSITE" id="PS50119">
    <property type="entry name" value="ZF_BBOX"/>
    <property type="match status" value="1"/>
</dbReference>
<evidence type="ECO:0000313" key="8">
    <source>
        <dbReference type="Proteomes" id="UP000678393"/>
    </source>
</evidence>
<dbReference type="Pfam" id="PF00643">
    <property type="entry name" value="zf-B_box"/>
    <property type="match status" value="1"/>
</dbReference>
<reference evidence="7" key="1">
    <citation type="submission" date="2021-04" db="EMBL/GenBank/DDBJ databases">
        <authorList>
            <consortium name="Molecular Ecology Group"/>
        </authorList>
    </citation>
    <scope>NUCLEOTIDE SEQUENCE</scope>
</reference>
<evidence type="ECO:0000256" key="3">
    <source>
        <dbReference type="ARBA" id="ARBA00022833"/>
    </source>
</evidence>
<dbReference type="InterPro" id="IPR018957">
    <property type="entry name" value="Znf_C3HC4_RING-type"/>
</dbReference>
<keyword evidence="8" id="KW-1185">Reference proteome</keyword>
<dbReference type="PROSITE" id="PS50089">
    <property type="entry name" value="ZF_RING_2"/>
    <property type="match status" value="1"/>
</dbReference>
<proteinExistence type="predicted"/>
<gene>
    <name evidence="7" type="ORF">CUNI_LOCUS15865</name>
</gene>
<dbReference type="InterPro" id="IPR013083">
    <property type="entry name" value="Znf_RING/FYVE/PHD"/>
</dbReference>
<sequence length="232" mass="26351">MANQGTMERELLTCSICLDLLMDPKTLPCMHRFCESCLNGHIFASAARTSDSKPGFSCPDCREFIPAPDSSSTPSAWVGMFKTDFTMKSMVEVYESRQDVCAPKVRNPCPKHEDKEQELYCFDCSATVCHLCAVISHRACRQILTVTGAAQQRRNTWREYLKQIQLLISKALETDESKADYMNEIRIKKDCVEKQIKDAANKMRKIVNGRGGETFKTDTKQLRQPSTKNFDI</sequence>
<dbReference type="PROSITE" id="PS00518">
    <property type="entry name" value="ZF_RING_1"/>
    <property type="match status" value="1"/>
</dbReference>
<protein>
    <submittedName>
        <fullName evidence="7">Uncharacterized protein</fullName>
    </submittedName>
</protein>
<feature type="domain" description="RING-type" evidence="5">
    <location>
        <begin position="14"/>
        <end position="62"/>
    </location>
</feature>
<organism evidence="7 8">
    <name type="scientific">Candidula unifasciata</name>
    <dbReference type="NCBI Taxonomy" id="100452"/>
    <lineage>
        <taxon>Eukaryota</taxon>
        <taxon>Metazoa</taxon>
        <taxon>Spiralia</taxon>
        <taxon>Lophotrochozoa</taxon>
        <taxon>Mollusca</taxon>
        <taxon>Gastropoda</taxon>
        <taxon>Heterobranchia</taxon>
        <taxon>Euthyneura</taxon>
        <taxon>Panpulmonata</taxon>
        <taxon>Eupulmonata</taxon>
        <taxon>Stylommatophora</taxon>
        <taxon>Helicina</taxon>
        <taxon>Helicoidea</taxon>
        <taxon>Geomitridae</taxon>
        <taxon>Candidula</taxon>
    </lineage>
</organism>
<evidence type="ECO:0000256" key="2">
    <source>
        <dbReference type="ARBA" id="ARBA00022771"/>
    </source>
</evidence>
<evidence type="ECO:0000259" key="5">
    <source>
        <dbReference type="PROSITE" id="PS50089"/>
    </source>
</evidence>
<keyword evidence="2 4" id="KW-0863">Zinc-finger</keyword>
<dbReference type="PANTHER" id="PTHR25462">
    <property type="entry name" value="BONUS, ISOFORM C-RELATED"/>
    <property type="match status" value="1"/>
</dbReference>
<dbReference type="InterPro" id="IPR047153">
    <property type="entry name" value="TRIM45/56/19-like"/>
</dbReference>